<proteinExistence type="predicted"/>
<dbReference type="GO" id="GO:0003676">
    <property type="term" value="F:nucleic acid binding"/>
    <property type="evidence" value="ECO:0007669"/>
    <property type="project" value="InterPro"/>
</dbReference>
<feature type="region of interest" description="Disordered" evidence="2">
    <location>
        <begin position="52"/>
        <end position="109"/>
    </location>
</feature>
<feature type="domain" description="CCHC-type" evidence="3">
    <location>
        <begin position="120"/>
        <end position="132"/>
    </location>
</feature>
<comment type="caution">
    <text evidence="4">The sequence shown here is derived from an EMBL/GenBank/DDBJ whole genome shotgun (WGS) entry which is preliminary data.</text>
</comment>
<keyword evidence="5" id="KW-1185">Reference proteome</keyword>
<evidence type="ECO:0000256" key="2">
    <source>
        <dbReference type="SAM" id="MobiDB-lite"/>
    </source>
</evidence>
<evidence type="ECO:0000313" key="4">
    <source>
        <dbReference type="EMBL" id="KZR99026.1"/>
    </source>
</evidence>
<dbReference type="Pfam" id="PF00098">
    <property type="entry name" value="zf-CCHC"/>
    <property type="match status" value="1"/>
</dbReference>
<dbReference type="InterPro" id="IPR054722">
    <property type="entry name" value="PolX-like_BBD"/>
</dbReference>
<keyword evidence="1" id="KW-0862">Zinc</keyword>
<gene>
    <name evidence="4" type="ORF">APZ42_005287</name>
</gene>
<protein>
    <submittedName>
        <fullName evidence="4">Putative Copia protein (Gag-int-pol protein)</fullName>
    </submittedName>
</protein>
<accession>A0A164GJ64</accession>
<reference evidence="4 5" key="1">
    <citation type="submission" date="2016-03" db="EMBL/GenBank/DDBJ databases">
        <title>EvidentialGene: Evidence-directed Construction of Genes on Genomes.</title>
        <authorList>
            <person name="Gilbert D.G."/>
            <person name="Choi J.-H."/>
            <person name="Mockaitis K."/>
            <person name="Colbourne J."/>
            <person name="Pfrender M."/>
        </authorList>
    </citation>
    <scope>NUCLEOTIDE SEQUENCE [LARGE SCALE GENOMIC DNA]</scope>
    <source>
        <strain evidence="4 5">Xinb3</strain>
        <tissue evidence="4">Complete organism</tissue>
    </source>
</reference>
<dbReference type="AlphaFoldDB" id="A0A164GJ64"/>
<evidence type="ECO:0000256" key="1">
    <source>
        <dbReference type="PROSITE-ProRule" id="PRU00047"/>
    </source>
</evidence>
<evidence type="ECO:0000259" key="3">
    <source>
        <dbReference type="PROSITE" id="PS50158"/>
    </source>
</evidence>
<feature type="compositionally biased region" description="Gly residues" evidence="2">
    <location>
        <begin position="52"/>
        <end position="75"/>
    </location>
</feature>
<dbReference type="PROSITE" id="PS50158">
    <property type="entry name" value="ZF_CCHC"/>
    <property type="match status" value="1"/>
</dbReference>
<dbReference type="Pfam" id="PF22936">
    <property type="entry name" value="Pol_BBD"/>
    <property type="match status" value="1"/>
</dbReference>
<sequence length="247" mass="27663">MEERILSTLPPSYHAVVAAWETHPRDENRNILTLTARLILEETRIKAYAAGGGRGGYHGRGGQRGGRYRGAGSHRGGYNYRGHRGGPGNYSGSQTRNRGNHNDGGGYNHGSRPTFGSYDCYECGEPGHLARNYRNRRHAEERKARQGKHNSNRNFNDGGYENDQRDPTFNCLSSVCFLAKKTNDWYADSGATHHMTDQRHFFTTFKPVKPGTWHVYGIESIKMKVHGAGNIEIHSYVQGEKNVGVLN</sequence>
<organism evidence="4 5">
    <name type="scientific">Daphnia magna</name>
    <dbReference type="NCBI Taxonomy" id="35525"/>
    <lineage>
        <taxon>Eukaryota</taxon>
        <taxon>Metazoa</taxon>
        <taxon>Ecdysozoa</taxon>
        <taxon>Arthropoda</taxon>
        <taxon>Crustacea</taxon>
        <taxon>Branchiopoda</taxon>
        <taxon>Diplostraca</taxon>
        <taxon>Cladocera</taxon>
        <taxon>Anomopoda</taxon>
        <taxon>Daphniidae</taxon>
        <taxon>Daphnia</taxon>
    </lineage>
</organism>
<feature type="non-terminal residue" evidence="4">
    <location>
        <position position="247"/>
    </location>
</feature>
<dbReference type="Proteomes" id="UP000076858">
    <property type="component" value="Unassembled WGS sequence"/>
</dbReference>
<dbReference type="EMBL" id="LRGB01014952">
    <property type="protein sequence ID" value="KZR99026.1"/>
    <property type="molecule type" value="Genomic_DNA"/>
</dbReference>
<keyword evidence="1" id="KW-0479">Metal-binding</keyword>
<name>A0A164GJ64_9CRUS</name>
<feature type="region of interest" description="Disordered" evidence="2">
    <location>
        <begin position="136"/>
        <end position="163"/>
    </location>
</feature>
<keyword evidence="1" id="KW-0863">Zinc-finger</keyword>
<dbReference type="GO" id="GO:0008270">
    <property type="term" value="F:zinc ion binding"/>
    <property type="evidence" value="ECO:0007669"/>
    <property type="project" value="UniProtKB-KW"/>
</dbReference>
<dbReference type="OrthoDB" id="8056975at2759"/>
<evidence type="ECO:0000313" key="5">
    <source>
        <dbReference type="Proteomes" id="UP000076858"/>
    </source>
</evidence>
<dbReference type="InterPro" id="IPR001878">
    <property type="entry name" value="Znf_CCHC"/>
</dbReference>